<feature type="domain" description="CTLH/CRA C-terminal to LisH motif" evidence="1">
    <location>
        <begin position="58"/>
        <end position="192"/>
    </location>
</feature>
<dbReference type="Pfam" id="PF10607">
    <property type="entry name" value="CTLH"/>
    <property type="match status" value="1"/>
</dbReference>
<dbReference type="AlphaFoldDB" id="I7AMJ2"/>
<accession>I7AMJ2</accession>
<dbReference type="HOGENOM" id="CLU_1384152_0_0_1"/>
<dbReference type="RefSeq" id="XP_009264426.1">
    <property type="nucleotide sequence ID" value="XM_009266151.1"/>
</dbReference>
<dbReference type="OrthoDB" id="2415936at2759"/>
<evidence type="ECO:0000313" key="2">
    <source>
        <dbReference type="EMBL" id="AFN82929.1"/>
    </source>
</evidence>
<protein>
    <recommendedName>
        <fullName evidence="1">CTLH/CRA C-terminal to LisH motif domain-containing protein</fullName>
    </recommendedName>
</protein>
<dbReference type="InterPro" id="IPR024964">
    <property type="entry name" value="CTLH/CRA"/>
</dbReference>
<dbReference type="GeneID" id="20521228"/>
<name>I7AMJ2_ENCRO</name>
<dbReference type="KEGG" id="ero:EROM_041650"/>
<evidence type="ECO:0000313" key="3">
    <source>
        <dbReference type="Proteomes" id="UP000010094"/>
    </source>
</evidence>
<proteinExistence type="predicted"/>
<organism evidence="2 3">
    <name type="scientific">Encephalitozoon romaleae (strain SJ-2008)</name>
    <name type="common">Microsporidian parasite</name>
    <dbReference type="NCBI Taxonomy" id="1178016"/>
    <lineage>
        <taxon>Eukaryota</taxon>
        <taxon>Fungi</taxon>
        <taxon>Fungi incertae sedis</taxon>
        <taxon>Microsporidia</taxon>
        <taxon>Unikaryonidae</taxon>
        <taxon>Encephalitozoon</taxon>
    </lineage>
</organism>
<sequence length="196" mass="23041">MAEQGLDRSREDIESLARRIIADHMRFVCADKALILWNRRYRKDNDDPENDKELYSSISTRKRILSLIEKKCTNDAFKICEDLKLFDLGIENEASVKETLSKLVFVDFLRARKHIEAIEFARTFINDENENDKLFTLIGYEDINDARFLEIADSIKREKVVEILNKHLFGKEVGRQLSLLSLALNHYNSILKYQRK</sequence>
<evidence type="ECO:0000259" key="1">
    <source>
        <dbReference type="Pfam" id="PF10607"/>
    </source>
</evidence>
<dbReference type="Proteomes" id="UP000010094">
    <property type="component" value="Chromosome IV"/>
</dbReference>
<dbReference type="VEuPathDB" id="MicrosporidiaDB:EROM_041650"/>
<gene>
    <name evidence="2" type="ordered locus">EROM_041650</name>
</gene>
<keyword evidence="3" id="KW-1185">Reference proteome</keyword>
<reference evidence="2 3" key="1">
    <citation type="journal article" date="2012" name="Proc. Natl. Acad. Sci. U.S.A.">
        <title>Gain and loss of multiple functionally related, horizontally transferred genes in the reduced genomes of two microsporidian parasites.</title>
        <authorList>
            <person name="Pombert J.-F."/>
            <person name="Selman M."/>
            <person name="Burki F."/>
            <person name="Bardell F.T."/>
            <person name="Farinelli L."/>
            <person name="Solter L.F."/>
            <person name="Whitman D.W."/>
            <person name="Weiss L.M."/>
            <person name="Corradi N."/>
            <person name="Keeling P.J."/>
        </authorList>
    </citation>
    <scope>NUCLEOTIDE SEQUENCE [LARGE SCALE GENOMIC DNA]</scope>
    <source>
        <strain evidence="2 3">SJ-2008</strain>
    </source>
</reference>
<dbReference type="EMBL" id="CP003521">
    <property type="protein sequence ID" value="AFN82929.1"/>
    <property type="molecule type" value="Genomic_DNA"/>
</dbReference>